<dbReference type="NCBIfam" id="TIGR02595">
    <property type="entry name" value="PEP_CTERM"/>
    <property type="match status" value="1"/>
</dbReference>
<organism evidence="3 4">
    <name type="scientific">Viridibacterium curvum</name>
    <dbReference type="NCBI Taxonomy" id="1101404"/>
    <lineage>
        <taxon>Bacteria</taxon>
        <taxon>Pseudomonadati</taxon>
        <taxon>Pseudomonadota</taxon>
        <taxon>Betaproteobacteria</taxon>
        <taxon>Rhodocyclales</taxon>
        <taxon>Rhodocyclaceae</taxon>
        <taxon>Viridibacterium</taxon>
    </lineage>
</organism>
<gene>
    <name evidence="3" type="ORF">GCM10025770_16040</name>
</gene>
<reference evidence="4" key="1">
    <citation type="journal article" date="2019" name="Int. J. Syst. Evol. Microbiol.">
        <title>The Global Catalogue of Microorganisms (GCM) 10K type strain sequencing project: providing services to taxonomists for standard genome sequencing and annotation.</title>
        <authorList>
            <consortium name="The Broad Institute Genomics Platform"/>
            <consortium name="The Broad Institute Genome Sequencing Center for Infectious Disease"/>
            <person name="Wu L."/>
            <person name="Ma J."/>
        </authorList>
    </citation>
    <scope>NUCLEOTIDE SEQUENCE [LARGE SCALE GENOMIC DNA]</scope>
    <source>
        <strain evidence="4">JCM 18715</strain>
    </source>
</reference>
<proteinExistence type="predicted"/>
<dbReference type="Proteomes" id="UP001500547">
    <property type="component" value="Unassembled WGS sequence"/>
</dbReference>
<keyword evidence="4" id="KW-1185">Reference proteome</keyword>
<feature type="chain" id="PRO_5047090223" description="Ice-binding protein C-terminal domain-containing protein" evidence="1">
    <location>
        <begin position="25"/>
        <end position="240"/>
    </location>
</feature>
<dbReference type="InterPro" id="IPR013424">
    <property type="entry name" value="Ice-binding_C"/>
</dbReference>
<protein>
    <recommendedName>
        <fullName evidence="2">Ice-binding protein C-terminal domain-containing protein</fullName>
    </recommendedName>
</protein>
<dbReference type="RefSeq" id="WP_345532376.1">
    <property type="nucleotide sequence ID" value="NZ_BAABLD010000008.1"/>
</dbReference>
<evidence type="ECO:0000259" key="2">
    <source>
        <dbReference type="Pfam" id="PF07589"/>
    </source>
</evidence>
<evidence type="ECO:0000313" key="4">
    <source>
        <dbReference type="Proteomes" id="UP001500547"/>
    </source>
</evidence>
<feature type="domain" description="Ice-binding protein C-terminal" evidence="2">
    <location>
        <begin position="214"/>
        <end position="237"/>
    </location>
</feature>
<feature type="signal peptide" evidence="1">
    <location>
        <begin position="1"/>
        <end position="24"/>
    </location>
</feature>
<evidence type="ECO:0000313" key="3">
    <source>
        <dbReference type="EMBL" id="GAA5163605.1"/>
    </source>
</evidence>
<evidence type="ECO:0000256" key="1">
    <source>
        <dbReference type="SAM" id="SignalP"/>
    </source>
</evidence>
<comment type="caution">
    <text evidence="3">The sequence shown here is derived from an EMBL/GenBank/DDBJ whole genome shotgun (WGS) entry which is preliminary data.</text>
</comment>
<dbReference type="EMBL" id="BAABLD010000008">
    <property type="protein sequence ID" value="GAA5163605.1"/>
    <property type="molecule type" value="Genomic_DNA"/>
</dbReference>
<dbReference type="Pfam" id="PF07589">
    <property type="entry name" value="PEP-CTERM"/>
    <property type="match status" value="1"/>
</dbReference>
<keyword evidence="1" id="KW-0732">Signal</keyword>
<sequence length="240" mass="23668">MNDRKILGATLCALMIVGSSSVVAAPANGNFSGGLTGWEAAGDVAVLGSTAFAQLTTATLGGDDLPAAAGAFNVSGNAAAASGGLESFLGLSAGALDPDAAGFVFASEGSAIRQTVTVSAGDTLSFEWNFLSNEAGFAAQPDYAFVVIGGNLIRLADSAGSLSPSAVYGGETGTRHFSYTFTSGGSVVLGFGVVDAVDGSVSSALTLDAVQISPVPEPTAVAMFLAGLGIAGFAARRQKR</sequence>
<accession>A0ABP9QKW8</accession>
<name>A0ABP9QKW8_9RHOO</name>